<dbReference type="SUPFAM" id="SSF52833">
    <property type="entry name" value="Thioredoxin-like"/>
    <property type="match status" value="1"/>
</dbReference>
<sequence>MNFARRTLLTCGITLLAAAALPMGSAQAVLSEQAVAPNARVEDADGKAVEIKSLKGKPIVIVYDDRTSAPKSEAFRRELVKLLKTGPYASKVSLLLVADVSPYDFWPARGTVKDAVREETKKQGTTVYCDWTGGMRTAYKLKNEITGVVMVGKDGRVAFAKEGVPQGADQKRLVEALKAAVEGG</sequence>
<protein>
    <recommendedName>
        <fullName evidence="2">Thioredoxin domain-containing protein</fullName>
    </recommendedName>
</protein>
<organism evidence="3 4">
    <name type="scientific">Polyangium spumosum</name>
    <dbReference type="NCBI Taxonomy" id="889282"/>
    <lineage>
        <taxon>Bacteria</taxon>
        <taxon>Pseudomonadati</taxon>
        <taxon>Myxococcota</taxon>
        <taxon>Polyangia</taxon>
        <taxon>Polyangiales</taxon>
        <taxon>Polyangiaceae</taxon>
        <taxon>Polyangium</taxon>
    </lineage>
</organism>
<dbReference type="OrthoDB" id="5507668at2"/>
<accession>A0A6N7PUJ0</accession>
<dbReference type="AlphaFoldDB" id="A0A6N7PUJ0"/>
<dbReference type="PROSITE" id="PS51318">
    <property type="entry name" value="TAT"/>
    <property type="match status" value="1"/>
</dbReference>
<name>A0A6N7PUJ0_9BACT</name>
<gene>
    <name evidence="3" type="ORF">GF068_11160</name>
</gene>
<feature type="signal peptide" evidence="1">
    <location>
        <begin position="1"/>
        <end position="28"/>
    </location>
</feature>
<evidence type="ECO:0000313" key="3">
    <source>
        <dbReference type="EMBL" id="MRG92481.1"/>
    </source>
</evidence>
<feature type="chain" id="PRO_5027016465" description="Thioredoxin domain-containing protein" evidence="1">
    <location>
        <begin position="29"/>
        <end position="184"/>
    </location>
</feature>
<dbReference type="InterPro" id="IPR006311">
    <property type="entry name" value="TAT_signal"/>
</dbReference>
<feature type="domain" description="Thioredoxin" evidence="2">
    <location>
        <begin position="30"/>
        <end position="182"/>
    </location>
</feature>
<dbReference type="Proteomes" id="UP000440224">
    <property type="component" value="Unassembled WGS sequence"/>
</dbReference>
<dbReference type="EMBL" id="WJIE01000003">
    <property type="protein sequence ID" value="MRG92481.1"/>
    <property type="molecule type" value="Genomic_DNA"/>
</dbReference>
<keyword evidence="4" id="KW-1185">Reference proteome</keyword>
<evidence type="ECO:0000259" key="2">
    <source>
        <dbReference type="PROSITE" id="PS51352"/>
    </source>
</evidence>
<dbReference type="Gene3D" id="3.40.30.10">
    <property type="entry name" value="Glutaredoxin"/>
    <property type="match status" value="1"/>
</dbReference>
<reference evidence="3 4" key="1">
    <citation type="submission" date="2019-10" db="EMBL/GenBank/DDBJ databases">
        <title>A soil myxobacterium in the family Polyangiaceae.</title>
        <authorList>
            <person name="Li Y."/>
            <person name="Wang J."/>
        </authorList>
    </citation>
    <scope>NUCLEOTIDE SEQUENCE [LARGE SCALE GENOMIC DNA]</scope>
    <source>
        <strain evidence="3 4">DSM 14734</strain>
    </source>
</reference>
<dbReference type="InterPro" id="IPR013766">
    <property type="entry name" value="Thioredoxin_domain"/>
</dbReference>
<dbReference type="PROSITE" id="PS51352">
    <property type="entry name" value="THIOREDOXIN_2"/>
    <property type="match status" value="1"/>
</dbReference>
<evidence type="ECO:0000256" key="1">
    <source>
        <dbReference type="SAM" id="SignalP"/>
    </source>
</evidence>
<dbReference type="InterPro" id="IPR036249">
    <property type="entry name" value="Thioredoxin-like_sf"/>
</dbReference>
<evidence type="ECO:0000313" key="4">
    <source>
        <dbReference type="Proteomes" id="UP000440224"/>
    </source>
</evidence>
<comment type="caution">
    <text evidence="3">The sequence shown here is derived from an EMBL/GenBank/DDBJ whole genome shotgun (WGS) entry which is preliminary data.</text>
</comment>
<keyword evidence="1" id="KW-0732">Signal</keyword>
<proteinExistence type="predicted"/>